<keyword evidence="4" id="KW-0833">Ubl conjugation pathway</keyword>
<organism evidence="7 8">
    <name type="scientific">Leptosia nina</name>
    <dbReference type="NCBI Taxonomy" id="320188"/>
    <lineage>
        <taxon>Eukaryota</taxon>
        <taxon>Metazoa</taxon>
        <taxon>Ecdysozoa</taxon>
        <taxon>Arthropoda</taxon>
        <taxon>Hexapoda</taxon>
        <taxon>Insecta</taxon>
        <taxon>Pterygota</taxon>
        <taxon>Neoptera</taxon>
        <taxon>Endopterygota</taxon>
        <taxon>Lepidoptera</taxon>
        <taxon>Glossata</taxon>
        <taxon>Ditrysia</taxon>
        <taxon>Papilionoidea</taxon>
        <taxon>Pieridae</taxon>
        <taxon>Pierinae</taxon>
        <taxon>Leptosia</taxon>
    </lineage>
</organism>
<sequence length="163" mass="19170">MIDHEFISLEAFISSAESFVKISDRIHDDWKFHRDYDKQSYYIKKDTFIKHADELFKAEFNIFYNLSYGVPSFSFNIWESSGSLLSLEDIRRMSLIEIKEKDFYSVITQQEHPVFGRPYFVMHPCQTLELLASLPDSKNIIVTFLSLITPLINLKLPLEYGLL</sequence>
<dbReference type="GO" id="GO:0061651">
    <property type="term" value="F:Atg12 conjugating enzyme activity"/>
    <property type="evidence" value="ECO:0007669"/>
    <property type="project" value="TreeGrafter"/>
</dbReference>
<proteinExistence type="inferred from homology"/>
<gene>
    <name evidence="7" type="ORF">LNINA_LOCUS8571</name>
</gene>
<dbReference type="EMBL" id="CAVLEF010000011">
    <property type="protein sequence ID" value="CAK1549258.1"/>
    <property type="molecule type" value="Genomic_DNA"/>
</dbReference>
<evidence type="ECO:0000256" key="5">
    <source>
        <dbReference type="ARBA" id="ARBA00023006"/>
    </source>
</evidence>
<dbReference type="Gene3D" id="3.30.1460.50">
    <property type="match status" value="1"/>
</dbReference>
<dbReference type="GO" id="GO:0005829">
    <property type="term" value="C:cytosol"/>
    <property type="evidence" value="ECO:0007669"/>
    <property type="project" value="TreeGrafter"/>
</dbReference>
<dbReference type="GO" id="GO:0000422">
    <property type="term" value="P:autophagy of mitochondrion"/>
    <property type="evidence" value="ECO:0007669"/>
    <property type="project" value="TreeGrafter"/>
</dbReference>
<evidence type="ECO:0000256" key="2">
    <source>
        <dbReference type="ARBA" id="ARBA00021099"/>
    </source>
</evidence>
<dbReference type="Proteomes" id="UP001497472">
    <property type="component" value="Unassembled WGS sequence"/>
</dbReference>
<evidence type="ECO:0000313" key="7">
    <source>
        <dbReference type="EMBL" id="CAK1549258.1"/>
    </source>
</evidence>
<dbReference type="PANTHER" id="PTHR14957:SF1">
    <property type="entry name" value="UBIQUITIN-LIKE-CONJUGATING ENZYME ATG10"/>
    <property type="match status" value="1"/>
</dbReference>
<dbReference type="PANTHER" id="PTHR14957">
    <property type="entry name" value="UBIQUITIN-LIKE-CONJUGATING ENZYME ATG10"/>
    <property type="match status" value="1"/>
</dbReference>
<accession>A0AAV1JKZ7</accession>
<dbReference type="InterPro" id="IPR007135">
    <property type="entry name" value="Atg3/Atg10"/>
</dbReference>
<evidence type="ECO:0000256" key="4">
    <source>
        <dbReference type="ARBA" id="ARBA00022786"/>
    </source>
</evidence>
<protein>
    <recommendedName>
        <fullName evidence="2">Ubiquitin-like-conjugating enzyme ATG10</fullName>
    </recommendedName>
    <alternativeName>
        <fullName evidence="6">Autophagy-related protein 10</fullName>
    </alternativeName>
</protein>
<evidence type="ECO:0000256" key="6">
    <source>
        <dbReference type="ARBA" id="ARBA00029833"/>
    </source>
</evidence>
<evidence type="ECO:0000256" key="3">
    <source>
        <dbReference type="ARBA" id="ARBA00022679"/>
    </source>
</evidence>
<dbReference type="Pfam" id="PF03987">
    <property type="entry name" value="Autophagy_act_C"/>
    <property type="match status" value="1"/>
</dbReference>
<evidence type="ECO:0000313" key="8">
    <source>
        <dbReference type="Proteomes" id="UP001497472"/>
    </source>
</evidence>
<dbReference type="GO" id="GO:0000045">
    <property type="term" value="P:autophagosome assembly"/>
    <property type="evidence" value="ECO:0007669"/>
    <property type="project" value="TreeGrafter"/>
</dbReference>
<name>A0AAV1JKZ7_9NEOP</name>
<reference evidence="7 8" key="1">
    <citation type="submission" date="2023-11" db="EMBL/GenBank/DDBJ databases">
        <authorList>
            <person name="Okamura Y."/>
        </authorList>
    </citation>
    <scope>NUCLEOTIDE SEQUENCE [LARGE SCALE GENOMIC DNA]</scope>
</reference>
<comment type="similarity">
    <text evidence="1">Belongs to the ATG10 family.</text>
</comment>
<evidence type="ECO:0000256" key="1">
    <source>
        <dbReference type="ARBA" id="ARBA00005696"/>
    </source>
</evidence>
<keyword evidence="3" id="KW-0808">Transferase</keyword>
<dbReference type="AlphaFoldDB" id="A0AAV1JKZ7"/>
<keyword evidence="8" id="KW-1185">Reference proteome</keyword>
<keyword evidence="5" id="KW-0072">Autophagy</keyword>
<dbReference type="GO" id="GO:0032446">
    <property type="term" value="P:protein modification by small protein conjugation"/>
    <property type="evidence" value="ECO:0007669"/>
    <property type="project" value="TreeGrafter"/>
</dbReference>
<comment type="caution">
    <text evidence="7">The sequence shown here is derived from an EMBL/GenBank/DDBJ whole genome shotgun (WGS) entry which is preliminary data.</text>
</comment>